<feature type="signal peptide" evidence="1">
    <location>
        <begin position="1"/>
        <end position="21"/>
    </location>
</feature>
<evidence type="ECO:0000313" key="2">
    <source>
        <dbReference type="EMBL" id="MBM6874530.1"/>
    </source>
</evidence>
<keyword evidence="1" id="KW-0732">Signal</keyword>
<proteinExistence type="predicted"/>
<dbReference type="EMBL" id="JACJLT010000012">
    <property type="protein sequence ID" value="MBM6874530.1"/>
    <property type="molecule type" value="Genomic_DNA"/>
</dbReference>
<dbReference type="Proteomes" id="UP000728968">
    <property type="component" value="Unassembled WGS sequence"/>
</dbReference>
<sequence>MKKLLLLAGILVVGAASFAGGADWSSNSVEKELQVTATVIENLKVQTHDVEFGRVAAGMQGIQPKNNGKIEVEGVKGASVKIELRHGENEVEKGKEIAFGEKGSPVLRTPLYYTPDFEEKVITLNGDGYGSVDLQGSLRVPENTPVGDYAAVLTTKVYYTEFADE</sequence>
<evidence type="ECO:0000256" key="1">
    <source>
        <dbReference type="SAM" id="SignalP"/>
    </source>
</evidence>
<evidence type="ECO:0000313" key="3">
    <source>
        <dbReference type="Proteomes" id="UP000728968"/>
    </source>
</evidence>
<organism evidence="2 3">
    <name type="scientific">Fusobacterium mortiferum</name>
    <dbReference type="NCBI Taxonomy" id="850"/>
    <lineage>
        <taxon>Bacteria</taxon>
        <taxon>Fusobacteriati</taxon>
        <taxon>Fusobacteriota</taxon>
        <taxon>Fusobacteriia</taxon>
        <taxon>Fusobacteriales</taxon>
        <taxon>Fusobacteriaceae</taxon>
        <taxon>Fusobacterium</taxon>
    </lineage>
</organism>
<comment type="caution">
    <text evidence="2">The sequence shown here is derived from an EMBL/GenBank/DDBJ whole genome shotgun (WGS) entry which is preliminary data.</text>
</comment>
<keyword evidence="3" id="KW-1185">Reference proteome</keyword>
<reference evidence="2 3" key="1">
    <citation type="journal article" date="2021" name="Sci. Rep.">
        <title>The distribution of antibiotic resistance genes in chicken gut microbiota commensals.</title>
        <authorList>
            <person name="Juricova H."/>
            <person name="Matiasovicova J."/>
            <person name="Kubasova T."/>
            <person name="Cejkova D."/>
            <person name="Rychlik I."/>
        </authorList>
    </citation>
    <scope>NUCLEOTIDE SEQUENCE [LARGE SCALE GENOMIC DNA]</scope>
    <source>
        <strain evidence="2 3">An425</strain>
    </source>
</reference>
<feature type="chain" id="PRO_5045205064" description="DUF4402 domain-containing protein" evidence="1">
    <location>
        <begin position="22"/>
        <end position="165"/>
    </location>
</feature>
<evidence type="ECO:0008006" key="4">
    <source>
        <dbReference type="Google" id="ProtNLM"/>
    </source>
</evidence>
<name>A0ABS2G0J4_FUSMR</name>
<accession>A0ABS2G0J4</accession>
<gene>
    <name evidence="2" type="ORF">H6A04_02480</name>
</gene>
<dbReference type="RefSeq" id="WP_204715710.1">
    <property type="nucleotide sequence ID" value="NZ_JACJLT010000012.1"/>
</dbReference>
<protein>
    <recommendedName>
        <fullName evidence="4">DUF4402 domain-containing protein</fullName>
    </recommendedName>
</protein>